<dbReference type="EMBL" id="BRYB01001382">
    <property type="protein sequence ID" value="GMI24484.1"/>
    <property type="molecule type" value="Genomic_DNA"/>
</dbReference>
<feature type="compositionally biased region" description="Basic residues" evidence="2">
    <location>
        <begin position="32"/>
        <end position="52"/>
    </location>
</feature>
<feature type="compositionally biased region" description="Polar residues" evidence="2">
    <location>
        <begin position="1"/>
        <end position="10"/>
    </location>
</feature>
<feature type="compositionally biased region" description="Basic and acidic residues" evidence="2">
    <location>
        <begin position="428"/>
        <end position="451"/>
    </location>
</feature>
<feature type="region of interest" description="Disordered" evidence="2">
    <location>
        <begin position="425"/>
        <end position="468"/>
    </location>
</feature>
<evidence type="ECO:0000256" key="2">
    <source>
        <dbReference type="SAM" id="MobiDB-lite"/>
    </source>
</evidence>
<feature type="coiled-coil region" evidence="1">
    <location>
        <begin position="310"/>
        <end position="344"/>
    </location>
</feature>
<feature type="region of interest" description="Disordered" evidence="2">
    <location>
        <begin position="1"/>
        <end position="115"/>
    </location>
</feature>
<accession>A0ABQ6ME05</accession>
<proteinExistence type="predicted"/>
<feature type="coiled-coil region" evidence="1">
    <location>
        <begin position="578"/>
        <end position="605"/>
    </location>
</feature>
<keyword evidence="4" id="KW-1185">Reference proteome</keyword>
<protein>
    <submittedName>
        <fullName evidence="3">Uncharacterized protein</fullName>
    </submittedName>
</protein>
<evidence type="ECO:0000256" key="1">
    <source>
        <dbReference type="SAM" id="Coils"/>
    </source>
</evidence>
<comment type="caution">
    <text evidence="3">The sequence shown here is derived from an EMBL/GenBank/DDBJ whole genome shotgun (WGS) entry which is preliminary data.</text>
</comment>
<feature type="compositionally biased region" description="Acidic residues" evidence="2">
    <location>
        <begin position="100"/>
        <end position="112"/>
    </location>
</feature>
<gene>
    <name evidence="3" type="ORF">TeGR_g12042</name>
</gene>
<feature type="region of interest" description="Disordered" evidence="2">
    <location>
        <begin position="535"/>
        <end position="561"/>
    </location>
</feature>
<name>A0ABQ6ME05_9STRA</name>
<sequence length="1436" mass="160221">MPSAEATASSPKPAHLQVKPESSPAPSSSPEKKRRTKKEKKEKKHKKQHHNHPAPDGNDQADSPHADSPLPPPEQGDSPPPHHQPHPESSPSPPPAAPDTDTDDNDEYDDDPSSVAARAKLAKMERKLERNKAAVTALRTTVENAHRLALDTKASECETILRGLEDEIRGNRDEQGSIREKLSRMQRATLESAQLELQQDSEVWDIERDYLMDDMVLKKMELEKVQERRRLLEDLQMERLAAVEAIEEERNRRRDEQDNKLERLLGRIPHMQGVLTVDHDLTTKVMGDYGEEDDGKVVFKLGEEVNTIRKEEFDRKIEEGRKAREELEKARVEKEDRFKALETERVKLDRIVGRGSKYLVDMELARVRDEADEGDFDVAGVVEMEREVKVDLIFRGLGEDVTSKADKDKAVEDTVVLFEDLPEEEVAAVEKKPEEGGKEGKVGEEEGDKTPDPPSPPQEPVAETPDYKKLIEAFYEKHNKEKMGDAEKALKDHEGKEKKLFAKLAKKYNAADPLVEELKRLDVHNKEKLDAYKAAKAEHDKKVAAAGKAPPADKSPPPPEYKLPAHLAKLTRQVSRLMPQSEQNLSELESQIESLESEVNWVTSTKPDSWENASARLEMGDEDAAKAKRLAYVNETKAFDDLANARAALRHMKEKESELHGVAVEMQKEVIEEAIRGIWAEISHLTSFARKCTSESLFAALGETYKGVKQTVPGMWLGTLLQLQQDRAKLDDPDREGVVDREMCLRTSTFRENFVTEDDGSKKKKNKKRVPVSSLPDTLIPDLEADKISTLSSVKDIDRIPADDKFRAKPSSITGFAQLEKKFWAQIKSKQLNIVIPKAQGGVTKVEQGMYKSGGVVRVMIAAGTTKGAICIYSLDPKNPDVAPQLVRFLDSSLLPKAEASPISLLQFSLDGNSQLLAMDERKKVRLWHLESEANDGKGNDHTRDAFVAKPGNYTPGIPALSLNLTASSFKRPPFVDEQEKAVIDKELAAKGGGGFFGGAPAKPTPEEQAKLNERFKWEPDDEGLRPSAARFHPCMTMLAFQPTLVCGLENGQLVRWNNCVGSEKGSDSTVNAKNIVYGRSTTPAEPADPSAQGAENLIFNVDLDKGGIAQREFYEFHKAAIVCVHFRENVLLDMVTVDESGWLATWKQDAEHFSGHSWYVPEKKVKLDFGGEGGGVKILEVKPSVSGRELFFLCAFGSEQLKVFVLELERLQFLPEVITHTLRHKYRVPPTMCVAPAVASCGSDYVYLVVNGEVLIYSVATGAEVLVANKKLRPADSKGEILGVSVGVSGDCVVYETPENPQILVVDLLDFSPCWGGGAAESLRKELAEKRQPRWLAGERSLMIIPESSMWEEDYGSEDLLLLMREIIDERAEVAIVESEKRVEERERKRKEEEERAKKEKKEVVDIFETFLGAEELGTVEPVRLSALKKGEGGG</sequence>
<evidence type="ECO:0000313" key="4">
    <source>
        <dbReference type="Proteomes" id="UP001165060"/>
    </source>
</evidence>
<dbReference type="InterPro" id="IPR036322">
    <property type="entry name" value="WD40_repeat_dom_sf"/>
</dbReference>
<feature type="coiled-coil region" evidence="1">
    <location>
        <begin position="1375"/>
        <end position="1405"/>
    </location>
</feature>
<feature type="compositionally biased region" description="Low complexity" evidence="2">
    <location>
        <begin position="19"/>
        <end position="29"/>
    </location>
</feature>
<feature type="compositionally biased region" description="Pro residues" evidence="2">
    <location>
        <begin position="69"/>
        <end position="97"/>
    </location>
</feature>
<evidence type="ECO:0000313" key="3">
    <source>
        <dbReference type="EMBL" id="GMI24484.1"/>
    </source>
</evidence>
<organism evidence="3 4">
    <name type="scientific">Tetraparma gracilis</name>
    <dbReference type="NCBI Taxonomy" id="2962635"/>
    <lineage>
        <taxon>Eukaryota</taxon>
        <taxon>Sar</taxon>
        <taxon>Stramenopiles</taxon>
        <taxon>Ochrophyta</taxon>
        <taxon>Bolidophyceae</taxon>
        <taxon>Parmales</taxon>
        <taxon>Triparmaceae</taxon>
        <taxon>Tetraparma</taxon>
    </lineage>
</organism>
<keyword evidence="1" id="KW-0175">Coiled coil</keyword>
<reference evidence="3 4" key="1">
    <citation type="journal article" date="2023" name="Commun. Biol.">
        <title>Genome analysis of Parmales, the sister group of diatoms, reveals the evolutionary specialization of diatoms from phago-mixotrophs to photoautotrophs.</title>
        <authorList>
            <person name="Ban H."/>
            <person name="Sato S."/>
            <person name="Yoshikawa S."/>
            <person name="Yamada K."/>
            <person name="Nakamura Y."/>
            <person name="Ichinomiya M."/>
            <person name="Sato N."/>
            <person name="Blanc-Mathieu R."/>
            <person name="Endo H."/>
            <person name="Kuwata A."/>
            <person name="Ogata H."/>
        </authorList>
    </citation>
    <scope>NUCLEOTIDE SEQUENCE [LARGE SCALE GENOMIC DNA]</scope>
</reference>
<dbReference type="Proteomes" id="UP001165060">
    <property type="component" value="Unassembled WGS sequence"/>
</dbReference>
<dbReference type="SUPFAM" id="SSF50978">
    <property type="entry name" value="WD40 repeat-like"/>
    <property type="match status" value="1"/>
</dbReference>